<gene>
    <name evidence="1" type="ORF">B7727_06665</name>
</gene>
<dbReference type="Proteomes" id="UP000193958">
    <property type="component" value="Unassembled WGS sequence"/>
</dbReference>
<proteinExistence type="predicted"/>
<evidence type="ECO:0000313" key="2">
    <source>
        <dbReference type="Proteomes" id="UP000193958"/>
    </source>
</evidence>
<protein>
    <submittedName>
        <fullName evidence="1">Uncharacterized protein</fullName>
    </submittedName>
</protein>
<evidence type="ECO:0000313" key="1">
    <source>
        <dbReference type="EMBL" id="ORO43751.1"/>
    </source>
</evidence>
<dbReference type="RefSeq" id="WP_000391820.1">
    <property type="nucleotide sequence ID" value="NZ_NCUE01000018.1"/>
</dbReference>
<comment type="caution">
    <text evidence="1">The sequence shown here is derived from an EMBL/GenBank/DDBJ whole genome shotgun (WGS) entry which is preliminary data.</text>
</comment>
<name>A0A1X1GA70_STROR</name>
<accession>A0A1X1GA70</accession>
<reference evidence="1 2" key="1">
    <citation type="journal article" date="2016" name="Eur. J. Clin. Microbiol. Infect. Dis.">
        <title>Whole genome sequencing as a tool for phylogenetic analysis of clinical strains of Mitis group streptococci.</title>
        <authorList>
            <person name="Rasmussen L.H."/>
            <person name="Dargis R."/>
            <person name="Hojholt K."/>
            <person name="Christensen J.J."/>
            <person name="Skovgaard O."/>
            <person name="Justesen U.S."/>
            <person name="Rosenvinge F.S."/>
            <person name="Moser C."/>
            <person name="Lukjancenko O."/>
            <person name="Rasmussen S."/>
            <person name="Nielsen X.C."/>
        </authorList>
    </citation>
    <scope>NUCLEOTIDE SEQUENCE [LARGE SCALE GENOMIC DNA]</scope>
    <source>
        <strain evidence="1 2">B_003802_10</strain>
    </source>
</reference>
<sequence>MEELIQAIASQIEFTVLQSADIEEAFPLELKRKDVAKMLGVSVDTFDDRFRYQKGFPNINDKRWPRDAVREWYNSMLLSSNRIIVFVLSRFK</sequence>
<dbReference type="AlphaFoldDB" id="A0A1X1GA70"/>
<organism evidence="1 2">
    <name type="scientific">Streptococcus oralis subsp. tigurinus</name>
    <dbReference type="NCBI Taxonomy" id="1077464"/>
    <lineage>
        <taxon>Bacteria</taxon>
        <taxon>Bacillati</taxon>
        <taxon>Bacillota</taxon>
        <taxon>Bacilli</taxon>
        <taxon>Lactobacillales</taxon>
        <taxon>Streptococcaceae</taxon>
        <taxon>Streptococcus</taxon>
    </lineage>
</organism>
<dbReference type="EMBL" id="NCUE01000018">
    <property type="protein sequence ID" value="ORO43751.1"/>
    <property type="molecule type" value="Genomic_DNA"/>
</dbReference>